<dbReference type="EMBL" id="CP045529">
    <property type="protein sequence ID" value="QFU99055.1"/>
    <property type="molecule type" value="Genomic_DNA"/>
</dbReference>
<evidence type="ECO:0000313" key="2">
    <source>
        <dbReference type="Proteomes" id="UP000326702"/>
    </source>
</evidence>
<proteinExistence type="predicted"/>
<dbReference type="AlphaFoldDB" id="A0A5P9QF40"/>
<keyword evidence="2" id="KW-1185">Reference proteome</keyword>
<protein>
    <recommendedName>
        <fullName evidence="3">DUF559 domain-containing protein</fullName>
    </recommendedName>
</protein>
<gene>
    <name evidence="1" type="ORF">KDY119_02581</name>
</gene>
<evidence type="ECO:0008006" key="3">
    <source>
        <dbReference type="Google" id="ProtNLM"/>
    </source>
</evidence>
<dbReference type="Gene3D" id="3.40.960.10">
    <property type="entry name" value="VSR Endonuclease"/>
    <property type="match status" value="1"/>
</dbReference>
<name>A0A5P9QF40_9MICO</name>
<reference evidence="1 2" key="1">
    <citation type="submission" date="2019-10" db="EMBL/GenBank/DDBJ databases">
        <title>Genome sequence of Luteimicrobium xylanilyticum HY-24.</title>
        <authorList>
            <person name="Kim D.Y."/>
            <person name="Park H.-Y."/>
        </authorList>
    </citation>
    <scope>NUCLEOTIDE SEQUENCE [LARGE SCALE GENOMIC DNA]</scope>
    <source>
        <strain evidence="1 2">HY-24</strain>
    </source>
</reference>
<dbReference type="KEGG" id="lxl:KDY119_02581"/>
<accession>A0A5P9QF40</accession>
<organism evidence="1 2">
    <name type="scientific">Luteimicrobium xylanilyticum</name>
    <dbReference type="NCBI Taxonomy" id="1133546"/>
    <lineage>
        <taxon>Bacteria</taxon>
        <taxon>Bacillati</taxon>
        <taxon>Actinomycetota</taxon>
        <taxon>Actinomycetes</taxon>
        <taxon>Micrococcales</taxon>
        <taxon>Luteimicrobium</taxon>
    </lineage>
</organism>
<evidence type="ECO:0000313" key="1">
    <source>
        <dbReference type="EMBL" id="QFU99055.1"/>
    </source>
</evidence>
<dbReference type="Proteomes" id="UP000326702">
    <property type="component" value="Chromosome"/>
</dbReference>
<sequence>MQRMRRPLTLPTSRIAGDPDREILLPDSTPAVPGAAKMSYVFAARLRAARTLLPDDAVLHGDTALWVHGVDWFTEDDSPIDVAFLRPDRIRRRPHLRVRARSFHRDDVVDSPWGPVTSVERTAYDIARDPLVHRSVPRLDALARATDPLTSVRRTPRPGVVVPSPCGIDLDGVQAVVDRNPGARWIRRVHETLALMDGGAESPPESQLRLVVVTAGFPRLETQIEVFDGARFVARLDMGWREHKIGIEYDGEYHLLEAQASKDAVRADDVRSCDWRLAQVDKERLADEGELLQSLRRLRRDT</sequence>